<dbReference type="GO" id="GO:0003677">
    <property type="term" value="F:DNA binding"/>
    <property type="evidence" value="ECO:0007669"/>
    <property type="project" value="UniProtKB-KW"/>
</dbReference>
<sequence length="68" mass="7741">MATASTQMEVRDEPLLISEKEAARLLDCCEKTVAQIRKDGQLKPVRVRGSIKYTKSEIERFISDQLSE</sequence>
<evidence type="ECO:0000313" key="3">
    <source>
        <dbReference type="Proteomes" id="UP000263642"/>
    </source>
</evidence>
<reference evidence="2 3" key="1">
    <citation type="journal article" date="2018" name="Nat. Biotechnol.">
        <title>A standardized bacterial taxonomy based on genome phylogeny substantially revises the tree of life.</title>
        <authorList>
            <person name="Parks D.H."/>
            <person name="Chuvochina M."/>
            <person name="Waite D.W."/>
            <person name="Rinke C."/>
            <person name="Skarshewski A."/>
            <person name="Chaumeil P.A."/>
            <person name="Hugenholtz P."/>
        </authorList>
    </citation>
    <scope>NUCLEOTIDE SEQUENCE [LARGE SCALE GENOMIC DNA]</scope>
    <source>
        <strain evidence="2">UBA9375</strain>
    </source>
</reference>
<dbReference type="AlphaFoldDB" id="A0A3D3R8J9"/>
<name>A0A3D3R8J9_9PLAN</name>
<dbReference type="InterPro" id="IPR009061">
    <property type="entry name" value="DNA-bd_dom_put_sf"/>
</dbReference>
<dbReference type="EMBL" id="DQAY01000093">
    <property type="protein sequence ID" value="HCO24412.1"/>
    <property type="molecule type" value="Genomic_DNA"/>
</dbReference>
<comment type="caution">
    <text evidence="2">The sequence shown here is derived from an EMBL/GenBank/DDBJ whole genome shotgun (WGS) entry which is preliminary data.</text>
</comment>
<dbReference type="Pfam" id="PF12728">
    <property type="entry name" value="HTH_17"/>
    <property type="match status" value="1"/>
</dbReference>
<evidence type="ECO:0000313" key="2">
    <source>
        <dbReference type="EMBL" id="HCO24412.1"/>
    </source>
</evidence>
<protein>
    <submittedName>
        <fullName evidence="2">DNA-binding protein</fullName>
    </submittedName>
</protein>
<dbReference type="InterPro" id="IPR041657">
    <property type="entry name" value="HTH_17"/>
</dbReference>
<dbReference type="SUPFAM" id="SSF46955">
    <property type="entry name" value="Putative DNA-binding domain"/>
    <property type="match status" value="1"/>
</dbReference>
<keyword evidence="2" id="KW-0238">DNA-binding</keyword>
<proteinExistence type="predicted"/>
<evidence type="ECO:0000259" key="1">
    <source>
        <dbReference type="Pfam" id="PF12728"/>
    </source>
</evidence>
<dbReference type="Proteomes" id="UP000263642">
    <property type="component" value="Unassembled WGS sequence"/>
</dbReference>
<feature type="domain" description="Helix-turn-helix" evidence="1">
    <location>
        <begin position="20"/>
        <end position="64"/>
    </location>
</feature>
<accession>A0A3D3R8J9</accession>
<organism evidence="2 3">
    <name type="scientific">Gimesia maris</name>
    <dbReference type="NCBI Taxonomy" id="122"/>
    <lineage>
        <taxon>Bacteria</taxon>
        <taxon>Pseudomonadati</taxon>
        <taxon>Planctomycetota</taxon>
        <taxon>Planctomycetia</taxon>
        <taxon>Planctomycetales</taxon>
        <taxon>Planctomycetaceae</taxon>
        <taxon>Gimesia</taxon>
    </lineage>
</organism>
<gene>
    <name evidence="2" type="ORF">DIT97_15745</name>
</gene>